<dbReference type="AlphaFoldDB" id="A0A098G127"/>
<sequence>MTNKYSFQDTGVTHILYQEQMEQFDLSMEALKEFAFALRNGDLGAIKSMFTQLTLQQKKGLLAVELDYSVLDNPFEWGTPRQTATAMAQHFAHEHIFNYLNQPLSAPTLFKNTLVLFPPDAIFPFEEQKDEPQFNMRK</sequence>
<reference evidence="2" key="1">
    <citation type="submission" date="2014-09" db="EMBL/GenBank/DDBJ databases">
        <authorList>
            <person name="Gomez-Valero L."/>
        </authorList>
    </citation>
    <scope>NUCLEOTIDE SEQUENCE [LARGE SCALE GENOMIC DNA]</scope>
    <source>
        <strain evidence="2">ATCC700992</strain>
    </source>
</reference>
<accession>A0A098G127</accession>
<dbReference type="Proteomes" id="UP000032430">
    <property type="component" value="Chromosome I"/>
</dbReference>
<name>A0A098G127_9GAMM</name>
<gene>
    <name evidence="1" type="ORF">LFA_0738</name>
</gene>
<dbReference type="HOGENOM" id="CLU_1852692_0_0_6"/>
<dbReference type="EMBL" id="LN614827">
    <property type="protein sequence ID" value="CEG56188.1"/>
    <property type="molecule type" value="Genomic_DNA"/>
</dbReference>
<evidence type="ECO:0000313" key="1">
    <source>
        <dbReference type="EMBL" id="CEG56188.1"/>
    </source>
</evidence>
<dbReference type="OrthoDB" id="9908127at2"/>
<dbReference type="RefSeq" id="WP_045094906.1">
    <property type="nucleotide sequence ID" value="NZ_LN614827.1"/>
</dbReference>
<keyword evidence="2" id="KW-1185">Reference proteome</keyword>
<proteinExistence type="predicted"/>
<protein>
    <submittedName>
        <fullName evidence="1">Uncharacterized protein</fullName>
    </submittedName>
</protein>
<organism evidence="1 2">
    <name type="scientific">Legionella fallonii LLAP-10</name>
    <dbReference type="NCBI Taxonomy" id="1212491"/>
    <lineage>
        <taxon>Bacteria</taxon>
        <taxon>Pseudomonadati</taxon>
        <taxon>Pseudomonadota</taxon>
        <taxon>Gammaproteobacteria</taxon>
        <taxon>Legionellales</taxon>
        <taxon>Legionellaceae</taxon>
        <taxon>Legionella</taxon>
    </lineage>
</organism>
<dbReference type="KEGG" id="lfa:LFA_0738"/>
<evidence type="ECO:0000313" key="2">
    <source>
        <dbReference type="Proteomes" id="UP000032430"/>
    </source>
</evidence>